<protein>
    <submittedName>
        <fullName evidence="2">Uncharacterized protein</fullName>
    </submittedName>
</protein>
<proteinExistence type="predicted"/>
<evidence type="ECO:0000313" key="2">
    <source>
        <dbReference type="EMBL" id="KAH7139903.1"/>
    </source>
</evidence>
<name>A0A9P9ELK8_9HYPO</name>
<gene>
    <name evidence="2" type="ORF">B0J13DRAFT_558637</name>
</gene>
<comment type="caution">
    <text evidence="2">The sequence shown here is derived from an EMBL/GenBank/DDBJ whole genome shotgun (WGS) entry which is preliminary data.</text>
</comment>
<dbReference type="EMBL" id="JAGMUU010000014">
    <property type="protein sequence ID" value="KAH7139903.1"/>
    <property type="molecule type" value="Genomic_DNA"/>
</dbReference>
<reference evidence="2" key="1">
    <citation type="journal article" date="2021" name="Nat. Commun.">
        <title>Genetic determinants of endophytism in the Arabidopsis root mycobiome.</title>
        <authorList>
            <person name="Mesny F."/>
            <person name="Miyauchi S."/>
            <person name="Thiergart T."/>
            <person name="Pickel B."/>
            <person name="Atanasova L."/>
            <person name="Karlsson M."/>
            <person name="Huettel B."/>
            <person name="Barry K.W."/>
            <person name="Haridas S."/>
            <person name="Chen C."/>
            <person name="Bauer D."/>
            <person name="Andreopoulos W."/>
            <person name="Pangilinan J."/>
            <person name="LaButti K."/>
            <person name="Riley R."/>
            <person name="Lipzen A."/>
            <person name="Clum A."/>
            <person name="Drula E."/>
            <person name="Henrissat B."/>
            <person name="Kohler A."/>
            <person name="Grigoriev I.V."/>
            <person name="Martin F.M."/>
            <person name="Hacquard S."/>
        </authorList>
    </citation>
    <scope>NUCLEOTIDE SEQUENCE</scope>
    <source>
        <strain evidence="2">MPI-CAGE-AT-0021</strain>
    </source>
</reference>
<evidence type="ECO:0000313" key="3">
    <source>
        <dbReference type="Proteomes" id="UP000717696"/>
    </source>
</evidence>
<keyword evidence="3" id="KW-1185">Reference proteome</keyword>
<sequence>MRCLLRGVSVPKDKMLFTILIVMTHLETMPLPATASSDQSRGFMAKLLKQTVVLEICVIPLCAGNSRVENGVPGVYAAFCIRALTGSCTSCRNRIMVVFAEEPWSLLVLVVCASRAAGKGMRMRVVRVKFTGCINSESGSWQSWLDERPRSGHPREHDFQSGQE</sequence>
<feature type="region of interest" description="Disordered" evidence="1">
    <location>
        <begin position="145"/>
        <end position="164"/>
    </location>
</feature>
<dbReference type="AlphaFoldDB" id="A0A9P9ELK8"/>
<evidence type="ECO:0000256" key="1">
    <source>
        <dbReference type="SAM" id="MobiDB-lite"/>
    </source>
</evidence>
<organism evidence="2 3">
    <name type="scientific">Dactylonectria estremocensis</name>
    <dbReference type="NCBI Taxonomy" id="1079267"/>
    <lineage>
        <taxon>Eukaryota</taxon>
        <taxon>Fungi</taxon>
        <taxon>Dikarya</taxon>
        <taxon>Ascomycota</taxon>
        <taxon>Pezizomycotina</taxon>
        <taxon>Sordariomycetes</taxon>
        <taxon>Hypocreomycetidae</taxon>
        <taxon>Hypocreales</taxon>
        <taxon>Nectriaceae</taxon>
        <taxon>Dactylonectria</taxon>
    </lineage>
</organism>
<dbReference type="Proteomes" id="UP000717696">
    <property type="component" value="Unassembled WGS sequence"/>
</dbReference>
<accession>A0A9P9ELK8</accession>